<sequence length="18" mass="2101">MGSMDWWQQLPQIPNGRG</sequence>
<proteinExistence type="predicted"/>
<dbReference type="EMBL" id="GBRH01225316">
    <property type="protein sequence ID" value="JAD72579.1"/>
    <property type="molecule type" value="Transcribed_RNA"/>
</dbReference>
<organism evidence="1">
    <name type="scientific">Arundo donax</name>
    <name type="common">Giant reed</name>
    <name type="synonym">Donax arundinaceus</name>
    <dbReference type="NCBI Taxonomy" id="35708"/>
    <lineage>
        <taxon>Eukaryota</taxon>
        <taxon>Viridiplantae</taxon>
        <taxon>Streptophyta</taxon>
        <taxon>Embryophyta</taxon>
        <taxon>Tracheophyta</taxon>
        <taxon>Spermatophyta</taxon>
        <taxon>Magnoliopsida</taxon>
        <taxon>Liliopsida</taxon>
        <taxon>Poales</taxon>
        <taxon>Poaceae</taxon>
        <taxon>PACMAD clade</taxon>
        <taxon>Arundinoideae</taxon>
        <taxon>Arundineae</taxon>
        <taxon>Arundo</taxon>
    </lineage>
</organism>
<name>A0A0A9C8H1_ARUDO</name>
<reference evidence="1" key="2">
    <citation type="journal article" date="2015" name="Data Brief">
        <title>Shoot transcriptome of the giant reed, Arundo donax.</title>
        <authorList>
            <person name="Barrero R.A."/>
            <person name="Guerrero F.D."/>
            <person name="Moolhuijzen P."/>
            <person name="Goolsby J.A."/>
            <person name="Tidwell J."/>
            <person name="Bellgard S.E."/>
            <person name="Bellgard M.I."/>
        </authorList>
    </citation>
    <scope>NUCLEOTIDE SEQUENCE</scope>
    <source>
        <tissue evidence="1">Shoot tissue taken approximately 20 cm above the soil surface</tissue>
    </source>
</reference>
<evidence type="ECO:0000313" key="1">
    <source>
        <dbReference type="EMBL" id="JAD72579.1"/>
    </source>
</evidence>
<reference evidence="1" key="1">
    <citation type="submission" date="2014-09" db="EMBL/GenBank/DDBJ databases">
        <authorList>
            <person name="Magalhaes I.L.F."/>
            <person name="Oliveira U."/>
            <person name="Santos F.R."/>
            <person name="Vidigal T.H.D.A."/>
            <person name="Brescovit A.D."/>
            <person name="Santos A.J."/>
        </authorList>
    </citation>
    <scope>NUCLEOTIDE SEQUENCE</scope>
    <source>
        <tissue evidence="1">Shoot tissue taken approximately 20 cm above the soil surface</tissue>
    </source>
</reference>
<accession>A0A0A9C8H1</accession>
<protein>
    <submittedName>
        <fullName evidence="1">Uncharacterized protein</fullName>
    </submittedName>
</protein>
<dbReference type="AlphaFoldDB" id="A0A0A9C8H1"/>